<evidence type="ECO:0000313" key="2">
    <source>
        <dbReference type="Proteomes" id="UP000264353"/>
    </source>
</evidence>
<dbReference type="EMBL" id="CM010634">
    <property type="protein sequence ID" value="RID52729.1"/>
    <property type="molecule type" value="Genomic_DNA"/>
</dbReference>
<reference evidence="1 2" key="1">
    <citation type="submission" date="2018-06" db="EMBL/GenBank/DDBJ databases">
        <title>WGS assembly of Brassica rapa FPsc.</title>
        <authorList>
            <person name="Bowman J."/>
            <person name="Kohchi T."/>
            <person name="Yamato K."/>
            <person name="Jenkins J."/>
            <person name="Shu S."/>
            <person name="Ishizaki K."/>
            <person name="Yamaoka S."/>
            <person name="Nishihama R."/>
            <person name="Nakamura Y."/>
            <person name="Berger F."/>
            <person name="Adam C."/>
            <person name="Aki S."/>
            <person name="Althoff F."/>
            <person name="Araki T."/>
            <person name="Arteaga-Vazquez M."/>
            <person name="Balasubrmanian S."/>
            <person name="Bauer D."/>
            <person name="Boehm C."/>
            <person name="Briginshaw L."/>
            <person name="Caballero-Perez J."/>
            <person name="Catarino B."/>
            <person name="Chen F."/>
            <person name="Chiyoda S."/>
            <person name="Chovatia M."/>
            <person name="Davies K."/>
            <person name="Delmans M."/>
            <person name="Demura T."/>
            <person name="Dierschke T."/>
            <person name="Dolan L."/>
            <person name="Dorantes-Acosta A."/>
            <person name="Eklund D."/>
            <person name="Florent S."/>
            <person name="Flores-Sandoval E."/>
            <person name="Fujiyama A."/>
            <person name="Fukuzawa H."/>
            <person name="Galik B."/>
            <person name="Grimanelli D."/>
            <person name="Grimwood J."/>
            <person name="Grossniklaus U."/>
            <person name="Hamada T."/>
            <person name="Haseloff J."/>
            <person name="Hetherington A."/>
            <person name="Higo A."/>
            <person name="Hirakawa Y."/>
            <person name="Hundley H."/>
            <person name="Ikeda Y."/>
            <person name="Inoue K."/>
            <person name="Inoue S."/>
            <person name="Ishida S."/>
            <person name="Jia Q."/>
            <person name="Kakita M."/>
            <person name="Kanazawa T."/>
            <person name="Kawai Y."/>
            <person name="Kawashima T."/>
            <person name="Kennedy M."/>
            <person name="Kinose K."/>
            <person name="Kinoshita T."/>
            <person name="Kohara Y."/>
            <person name="Koide E."/>
            <person name="Komatsu K."/>
            <person name="Kopischke S."/>
            <person name="Kubo M."/>
            <person name="Kyozuka J."/>
            <person name="Lagercrantz U."/>
            <person name="Lin S."/>
            <person name="Lindquist E."/>
            <person name="Lipzen A."/>
            <person name="Lu C."/>
            <person name="Luna E."/>
            <person name="Martienssen R."/>
            <person name="Minamino N."/>
            <person name="Mizutani M."/>
            <person name="Mizutani M."/>
            <person name="Mochizuki N."/>
            <person name="Monte I."/>
            <person name="Mosher R."/>
            <person name="Nagasaki H."/>
            <person name="Nakagami H."/>
            <person name="Naramoto S."/>
            <person name="Nishitani K."/>
            <person name="Ohtani M."/>
            <person name="Okamoto T."/>
            <person name="Okumura M."/>
            <person name="Phillips J."/>
            <person name="Pollak B."/>
            <person name="Reinders A."/>
            <person name="Roevekamp M."/>
            <person name="Sano R."/>
            <person name="Sawa S."/>
            <person name="Schmid M."/>
            <person name="Shirakawa M."/>
            <person name="Solano R."/>
            <person name="Spunde A."/>
            <person name="Suetsugu N."/>
            <person name="Sugano S."/>
            <person name="Sugiyama A."/>
            <person name="Sun R."/>
            <person name="Suzuki Y."/>
            <person name="Takenaka M."/>
            <person name="Takezawa D."/>
            <person name="Tomogane H."/>
            <person name="Tsuzuki M."/>
            <person name="Ueda T."/>
            <person name="Umeda M."/>
            <person name="Ward J."/>
            <person name="Watanabe Y."/>
            <person name="Yazaki K."/>
            <person name="Yokoyama R."/>
            <person name="Yoshitake Y."/>
            <person name="Yotsui I."/>
            <person name="Zachgo S."/>
            <person name="Schmutz J."/>
        </authorList>
    </citation>
    <scope>NUCLEOTIDE SEQUENCE [LARGE SCALE GENOMIC DNA]</scope>
    <source>
        <strain evidence="2">cv. B-3</strain>
    </source>
</reference>
<dbReference type="Proteomes" id="UP000264353">
    <property type="component" value="Chromosome A7"/>
</dbReference>
<dbReference type="AlphaFoldDB" id="A0A397YGZ7"/>
<accession>A0A397YGZ7</accession>
<gene>
    <name evidence="1" type="ORF">BRARA_G00172</name>
</gene>
<name>A0A397YGZ7_BRACM</name>
<sequence>MSSPNGPRIWVGGACIKKGVRGWQIRACGSVLRQKTITENRFLTHGLQRFLSTAYTCLDKNKDLLPTAYKS</sequence>
<protein>
    <submittedName>
        <fullName evidence="1">Uncharacterized protein</fullName>
    </submittedName>
</protein>
<organism evidence="1 2">
    <name type="scientific">Brassica campestris</name>
    <name type="common">Field mustard</name>
    <dbReference type="NCBI Taxonomy" id="3711"/>
    <lineage>
        <taxon>Eukaryota</taxon>
        <taxon>Viridiplantae</taxon>
        <taxon>Streptophyta</taxon>
        <taxon>Embryophyta</taxon>
        <taxon>Tracheophyta</taxon>
        <taxon>Spermatophyta</taxon>
        <taxon>Magnoliopsida</taxon>
        <taxon>eudicotyledons</taxon>
        <taxon>Gunneridae</taxon>
        <taxon>Pentapetalae</taxon>
        <taxon>rosids</taxon>
        <taxon>malvids</taxon>
        <taxon>Brassicales</taxon>
        <taxon>Brassicaceae</taxon>
        <taxon>Brassiceae</taxon>
        <taxon>Brassica</taxon>
    </lineage>
</organism>
<evidence type="ECO:0000313" key="1">
    <source>
        <dbReference type="EMBL" id="RID52729.1"/>
    </source>
</evidence>
<proteinExistence type="predicted"/>